<dbReference type="InterPro" id="IPR036390">
    <property type="entry name" value="WH_DNA-bd_sf"/>
</dbReference>
<reference evidence="5 6" key="1">
    <citation type="submission" date="2020-07" db="EMBL/GenBank/DDBJ databases">
        <title>Complete genome sequence for Sandaracinobacter sp. M6.</title>
        <authorList>
            <person name="Tang Y."/>
            <person name="Liu Q."/>
            <person name="Guo Z."/>
            <person name="Lei P."/>
            <person name="Huang B."/>
        </authorList>
    </citation>
    <scope>NUCLEOTIDE SEQUENCE [LARGE SCALE GENOMIC DNA]</scope>
    <source>
        <strain evidence="5 6">M6</strain>
    </source>
</reference>
<dbReference type="CDD" id="cd07377">
    <property type="entry name" value="WHTH_GntR"/>
    <property type="match status" value="1"/>
</dbReference>
<proteinExistence type="predicted"/>
<dbReference type="EMBL" id="CP059851">
    <property type="protein sequence ID" value="QMW24415.1"/>
    <property type="molecule type" value="Genomic_DNA"/>
</dbReference>
<dbReference type="Pfam" id="PF07729">
    <property type="entry name" value="FCD"/>
    <property type="match status" value="1"/>
</dbReference>
<dbReference type="InterPro" id="IPR011711">
    <property type="entry name" value="GntR_C"/>
</dbReference>
<feature type="domain" description="HTH gntR-type" evidence="4">
    <location>
        <begin position="6"/>
        <end position="74"/>
    </location>
</feature>
<evidence type="ECO:0000259" key="4">
    <source>
        <dbReference type="PROSITE" id="PS50949"/>
    </source>
</evidence>
<dbReference type="Gene3D" id="1.20.120.530">
    <property type="entry name" value="GntR ligand-binding domain-like"/>
    <property type="match status" value="1"/>
</dbReference>
<evidence type="ECO:0000313" key="6">
    <source>
        <dbReference type="Proteomes" id="UP000515292"/>
    </source>
</evidence>
<evidence type="ECO:0000256" key="3">
    <source>
        <dbReference type="ARBA" id="ARBA00023163"/>
    </source>
</evidence>
<dbReference type="SUPFAM" id="SSF48008">
    <property type="entry name" value="GntR ligand-binding domain-like"/>
    <property type="match status" value="1"/>
</dbReference>
<gene>
    <name evidence="5" type="ORF">H3309_08200</name>
</gene>
<dbReference type="InterPro" id="IPR008920">
    <property type="entry name" value="TF_FadR/GntR_C"/>
</dbReference>
<name>A0A7G5IM23_9SPHN</name>
<keyword evidence="3" id="KW-0804">Transcription</keyword>
<dbReference type="SUPFAM" id="SSF46785">
    <property type="entry name" value="Winged helix' DNA-binding domain"/>
    <property type="match status" value="1"/>
</dbReference>
<accession>A0A7G5IM23</accession>
<dbReference type="InterPro" id="IPR036388">
    <property type="entry name" value="WH-like_DNA-bd_sf"/>
</dbReference>
<dbReference type="Pfam" id="PF00392">
    <property type="entry name" value="GntR"/>
    <property type="match status" value="1"/>
</dbReference>
<dbReference type="PANTHER" id="PTHR43537:SF44">
    <property type="entry name" value="GNTR FAMILY REGULATORY PROTEIN"/>
    <property type="match status" value="1"/>
</dbReference>
<dbReference type="RefSeq" id="WP_182298306.1">
    <property type="nucleotide sequence ID" value="NZ_CP059851.1"/>
</dbReference>
<dbReference type="InterPro" id="IPR000524">
    <property type="entry name" value="Tscrpt_reg_HTH_GntR"/>
</dbReference>
<dbReference type="PRINTS" id="PR00035">
    <property type="entry name" value="HTHGNTR"/>
</dbReference>
<dbReference type="GO" id="GO:0003700">
    <property type="term" value="F:DNA-binding transcription factor activity"/>
    <property type="evidence" value="ECO:0007669"/>
    <property type="project" value="InterPro"/>
</dbReference>
<evidence type="ECO:0000256" key="2">
    <source>
        <dbReference type="ARBA" id="ARBA00023125"/>
    </source>
</evidence>
<dbReference type="PANTHER" id="PTHR43537">
    <property type="entry name" value="TRANSCRIPTIONAL REGULATOR, GNTR FAMILY"/>
    <property type="match status" value="1"/>
</dbReference>
<organism evidence="5 6">
    <name type="scientific">Sandaracinobacteroides saxicola</name>
    <dbReference type="NCBI Taxonomy" id="2759707"/>
    <lineage>
        <taxon>Bacteria</taxon>
        <taxon>Pseudomonadati</taxon>
        <taxon>Pseudomonadota</taxon>
        <taxon>Alphaproteobacteria</taxon>
        <taxon>Sphingomonadales</taxon>
        <taxon>Sphingosinicellaceae</taxon>
        <taxon>Sandaracinobacteroides</taxon>
    </lineage>
</organism>
<evidence type="ECO:0000256" key="1">
    <source>
        <dbReference type="ARBA" id="ARBA00023015"/>
    </source>
</evidence>
<dbReference type="SMART" id="SM00895">
    <property type="entry name" value="FCD"/>
    <property type="match status" value="1"/>
</dbReference>
<dbReference type="AlphaFoldDB" id="A0A7G5IM23"/>
<protein>
    <submittedName>
        <fullName evidence="5">FadR family transcriptional regulator</fullName>
    </submittedName>
</protein>
<dbReference type="Proteomes" id="UP000515292">
    <property type="component" value="Chromosome"/>
</dbReference>
<sequence>MTQQRESATWRLMRTLGHDIVRGVHPPDRPFPIEQALSERHALSRSVIREAVKILAAKGLVTSRPRIGIRVRPRTEWNLLDPDVLDWIAASRDPTFLLELLQMRRAVEPEAAALAAGLRDARLIDAIGAAYRRMAAAADGGDDPLESDVAFHCALLNASGNRLFAQLGNLVRTALGSAIHETNRAAGVRVGDLAEHEAILVAVRAGDAAGARTATRAMIDRTIGLIRPDSAG</sequence>
<keyword evidence="6" id="KW-1185">Reference proteome</keyword>
<keyword evidence="2" id="KW-0238">DNA-binding</keyword>
<evidence type="ECO:0000313" key="5">
    <source>
        <dbReference type="EMBL" id="QMW24415.1"/>
    </source>
</evidence>
<dbReference type="Gene3D" id="1.10.10.10">
    <property type="entry name" value="Winged helix-like DNA-binding domain superfamily/Winged helix DNA-binding domain"/>
    <property type="match status" value="1"/>
</dbReference>
<dbReference type="SMART" id="SM00345">
    <property type="entry name" value="HTH_GNTR"/>
    <property type="match status" value="1"/>
</dbReference>
<dbReference type="PROSITE" id="PS50949">
    <property type="entry name" value="HTH_GNTR"/>
    <property type="match status" value="1"/>
</dbReference>
<keyword evidence="1" id="KW-0805">Transcription regulation</keyword>
<dbReference type="GO" id="GO:0003677">
    <property type="term" value="F:DNA binding"/>
    <property type="evidence" value="ECO:0007669"/>
    <property type="project" value="UniProtKB-KW"/>
</dbReference>
<dbReference type="KEGG" id="sand:H3309_08200"/>